<feature type="domain" description="NmrA-like" evidence="1">
    <location>
        <begin position="14"/>
        <end position="265"/>
    </location>
</feature>
<keyword evidence="3" id="KW-1185">Reference proteome</keyword>
<dbReference type="InParanoid" id="C7PY96"/>
<evidence type="ECO:0000259" key="1">
    <source>
        <dbReference type="Pfam" id="PF05368"/>
    </source>
</evidence>
<dbReference type="STRING" id="479433.Caci_6538"/>
<dbReference type="Gene3D" id="3.90.25.10">
    <property type="entry name" value="UDP-galactose 4-epimerase, domain 1"/>
    <property type="match status" value="1"/>
</dbReference>
<accession>C7PY96</accession>
<sequence length="300" mass="31487">MPVLAETLEMPVYVVTAATGQLGQLVVRHLLHRVDADQIAVVVRNASRATHPAEHGIEVRVADYDDPASLAGAFGAGDRVLLISGNQFGARLTQHANVIAAAKSSGIAQLAYTSILGGPSANFPVADDHHVTEQALLESGLPFTLLRNGWYTENYTSQLTAALHHGAVVGAAAPASRLATAARADYAEAAAVVLVGAGHENNVYELSGDTAWSLEEYAAEISRQTASTVPYRQLPPADYEDFLAGLGLPTPMLSVFTATEAAIDRGELADTGGDLRRLIGRPTTTLAESIAAELAELTSR</sequence>
<dbReference type="InterPro" id="IPR036291">
    <property type="entry name" value="NAD(P)-bd_dom_sf"/>
</dbReference>
<protein>
    <submittedName>
        <fullName evidence="2">NmrA family protein</fullName>
    </submittedName>
</protein>
<gene>
    <name evidence="2" type="ordered locus">Caci_6538</name>
</gene>
<dbReference type="eggNOG" id="COG0702">
    <property type="taxonomic scope" value="Bacteria"/>
</dbReference>
<dbReference type="InterPro" id="IPR008030">
    <property type="entry name" value="NmrA-like"/>
</dbReference>
<dbReference type="Proteomes" id="UP000000851">
    <property type="component" value="Chromosome"/>
</dbReference>
<reference evidence="2 3" key="1">
    <citation type="journal article" date="2009" name="Stand. Genomic Sci.">
        <title>Complete genome sequence of Catenulispora acidiphila type strain (ID 139908).</title>
        <authorList>
            <person name="Copeland A."/>
            <person name="Lapidus A."/>
            <person name="Glavina Del Rio T."/>
            <person name="Nolan M."/>
            <person name="Lucas S."/>
            <person name="Chen F."/>
            <person name="Tice H."/>
            <person name="Cheng J.F."/>
            <person name="Bruce D."/>
            <person name="Goodwin L."/>
            <person name="Pitluck S."/>
            <person name="Mikhailova N."/>
            <person name="Pati A."/>
            <person name="Ivanova N."/>
            <person name="Mavromatis K."/>
            <person name="Chen A."/>
            <person name="Palaniappan K."/>
            <person name="Chain P."/>
            <person name="Land M."/>
            <person name="Hauser L."/>
            <person name="Chang Y.J."/>
            <person name="Jeffries C.D."/>
            <person name="Chertkov O."/>
            <person name="Brettin T."/>
            <person name="Detter J.C."/>
            <person name="Han C."/>
            <person name="Ali Z."/>
            <person name="Tindall B.J."/>
            <person name="Goker M."/>
            <person name="Bristow J."/>
            <person name="Eisen J.A."/>
            <person name="Markowitz V."/>
            <person name="Hugenholtz P."/>
            <person name="Kyrpides N.C."/>
            <person name="Klenk H.P."/>
        </authorList>
    </citation>
    <scope>NUCLEOTIDE SEQUENCE [LARGE SCALE GENOMIC DNA]</scope>
    <source>
        <strain evidence="3">DSM 44928 / JCM 14897 / NBRC 102108 / NRRL B-24433 / ID139908</strain>
    </source>
</reference>
<dbReference type="Pfam" id="PF05368">
    <property type="entry name" value="NmrA"/>
    <property type="match status" value="1"/>
</dbReference>
<evidence type="ECO:0000313" key="2">
    <source>
        <dbReference type="EMBL" id="ACU75386.1"/>
    </source>
</evidence>
<dbReference type="Gene3D" id="3.40.50.720">
    <property type="entry name" value="NAD(P)-binding Rossmann-like Domain"/>
    <property type="match status" value="1"/>
</dbReference>
<dbReference type="SUPFAM" id="SSF51735">
    <property type="entry name" value="NAD(P)-binding Rossmann-fold domains"/>
    <property type="match status" value="1"/>
</dbReference>
<dbReference type="HOGENOM" id="CLU_007383_10_4_11"/>
<dbReference type="PANTHER" id="PTHR47129:SF1">
    <property type="entry name" value="NMRA-LIKE DOMAIN-CONTAINING PROTEIN"/>
    <property type="match status" value="1"/>
</dbReference>
<proteinExistence type="predicted"/>
<dbReference type="PANTHER" id="PTHR47129">
    <property type="entry name" value="QUINONE OXIDOREDUCTASE 2"/>
    <property type="match status" value="1"/>
</dbReference>
<dbReference type="InterPro" id="IPR052718">
    <property type="entry name" value="NmrA-type_oxidoreductase"/>
</dbReference>
<evidence type="ECO:0000313" key="3">
    <source>
        <dbReference type="Proteomes" id="UP000000851"/>
    </source>
</evidence>
<dbReference type="EMBL" id="CP001700">
    <property type="protein sequence ID" value="ACU75386.1"/>
    <property type="molecule type" value="Genomic_DNA"/>
</dbReference>
<name>C7PY96_CATAD</name>
<organism evidence="2 3">
    <name type="scientific">Catenulispora acidiphila (strain DSM 44928 / JCM 14897 / NBRC 102108 / NRRL B-24433 / ID139908)</name>
    <dbReference type="NCBI Taxonomy" id="479433"/>
    <lineage>
        <taxon>Bacteria</taxon>
        <taxon>Bacillati</taxon>
        <taxon>Actinomycetota</taxon>
        <taxon>Actinomycetes</taxon>
        <taxon>Catenulisporales</taxon>
        <taxon>Catenulisporaceae</taxon>
        <taxon>Catenulispora</taxon>
    </lineage>
</organism>
<dbReference type="KEGG" id="cai:Caci_6538"/>
<dbReference type="AlphaFoldDB" id="C7PY96"/>